<feature type="domain" description="MOSC" evidence="1">
    <location>
        <begin position="1"/>
        <end position="98"/>
    </location>
</feature>
<dbReference type="PANTHER" id="PTHR36930:SF1">
    <property type="entry name" value="MOSC DOMAIN-CONTAINING PROTEIN"/>
    <property type="match status" value="1"/>
</dbReference>
<evidence type="ECO:0000313" key="2">
    <source>
        <dbReference type="EMBL" id="OIQ68017.1"/>
    </source>
</evidence>
<dbReference type="InterPro" id="IPR011037">
    <property type="entry name" value="Pyrv_Knase-like_insert_dom_sf"/>
</dbReference>
<protein>
    <submittedName>
        <fullName evidence="2">MOSC domain protein</fullName>
    </submittedName>
</protein>
<sequence length="99" mass="10640">MGLDLSPNRGRGNLWVDGAQAWAEQGWIGKDIRIGATLLHVEEPIKRCKATTTNPATGLRDADTLAALRAAFDHQNFGVYARVVEGSVIALGDKIEVLA</sequence>
<comment type="caution">
    <text evidence="2">The sequence shown here is derived from an EMBL/GenBank/DDBJ whole genome shotgun (WGS) entry which is preliminary data.</text>
</comment>
<dbReference type="EMBL" id="MLJW01005555">
    <property type="protein sequence ID" value="OIQ68017.1"/>
    <property type="molecule type" value="Genomic_DNA"/>
</dbReference>
<accession>A0A1J5P8T9</accession>
<dbReference type="Gene3D" id="2.40.33.20">
    <property type="entry name" value="PK beta-barrel domain-like"/>
    <property type="match status" value="1"/>
</dbReference>
<dbReference type="AlphaFoldDB" id="A0A1J5P8T9"/>
<dbReference type="GO" id="GO:0030151">
    <property type="term" value="F:molybdenum ion binding"/>
    <property type="evidence" value="ECO:0007669"/>
    <property type="project" value="InterPro"/>
</dbReference>
<gene>
    <name evidence="2" type="ORF">GALL_503980</name>
</gene>
<reference evidence="2" key="1">
    <citation type="submission" date="2016-10" db="EMBL/GenBank/DDBJ databases">
        <title>Sequence of Gallionella enrichment culture.</title>
        <authorList>
            <person name="Poehlein A."/>
            <person name="Muehling M."/>
            <person name="Daniel R."/>
        </authorList>
    </citation>
    <scope>NUCLEOTIDE SEQUENCE</scope>
</reference>
<proteinExistence type="predicted"/>
<dbReference type="GO" id="GO:0003824">
    <property type="term" value="F:catalytic activity"/>
    <property type="evidence" value="ECO:0007669"/>
    <property type="project" value="InterPro"/>
</dbReference>
<dbReference type="Pfam" id="PF03473">
    <property type="entry name" value="MOSC"/>
    <property type="match status" value="1"/>
</dbReference>
<organism evidence="2">
    <name type="scientific">mine drainage metagenome</name>
    <dbReference type="NCBI Taxonomy" id="410659"/>
    <lineage>
        <taxon>unclassified sequences</taxon>
        <taxon>metagenomes</taxon>
        <taxon>ecological metagenomes</taxon>
    </lineage>
</organism>
<dbReference type="PANTHER" id="PTHR36930">
    <property type="entry name" value="METAL-SULFUR CLUSTER BIOSYNTHESIS PROTEINS YUAD-RELATED"/>
    <property type="match status" value="1"/>
</dbReference>
<evidence type="ECO:0000259" key="1">
    <source>
        <dbReference type="PROSITE" id="PS51340"/>
    </source>
</evidence>
<dbReference type="InterPro" id="IPR005302">
    <property type="entry name" value="MoCF_Sase_C"/>
</dbReference>
<dbReference type="InterPro" id="IPR052716">
    <property type="entry name" value="MOSC_domain"/>
</dbReference>
<name>A0A1J5P8T9_9ZZZZ</name>
<dbReference type="PROSITE" id="PS51340">
    <property type="entry name" value="MOSC"/>
    <property type="match status" value="1"/>
</dbReference>
<dbReference type="GO" id="GO:0030170">
    <property type="term" value="F:pyridoxal phosphate binding"/>
    <property type="evidence" value="ECO:0007669"/>
    <property type="project" value="InterPro"/>
</dbReference>
<dbReference type="SUPFAM" id="SSF50800">
    <property type="entry name" value="PK beta-barrel domain-like"/>
    <property type="match status" value="1"/>
</dbReference>